<organism evidence="9 10">
    <name type="scientific">Orbilia javanica</name>
    <dbReference type="NCBI Taxonomy" id="47235"/>
    <lineage>
        <taxon>Eukaryota</taxon>
        <taxon>Fungi</taxon>
        <taxon>Dikarya</taxon>
        <taxon>Ascomycota</taxon>
        <taxon>Pezizomycotina</taxon>
        <taxon>Orbiliomycetes</taxon>
        <taxon>Orbiliales</taxon>
        <taxon>Orbiliaceae</taxon>
        <taxon>Orbilia</taxon>
    </lineage>
</organism>
<evidence type="ECO:0000256" key="1">
    <source>
        <dbReference type="ARBA" id="ARBA00010791"/>
    </source>
</evidence>
<keyword evidence="2" id="KW-0723">Serine/threonine-protein kinase</keyword>
<sequence length="721" mass="77522">MTEVDSSNGNNGSSIPHSTDAAAKTAGAPSGAGAGTGAFGTLTGVHISNRIESGAGNGNIGSGSGIGSGRGAQPTSQAQPPRLIFANPPPDDDLQPPHHLHSSLAHSTDHRQPLHHHPHHHPHHLPDLRLQTDVGAMSSSTNNAKSIPVPSGTRASAAALSRSNSFQSSLSPNSATGSPSISGFLSEITPLPSPVISADSPGPWRLFRNGSLSSRPTSRGSIASLSINDQGEHGGGSDSMPVGVGRSPSKRKLYQGLNHIDAPSAHDYRLHQNAARSVSEQVTKLDVPTISSKQSQTEDGNPDTKNNTSTASSSSSHPFKREEHLAGKHGQQRTRSTADLQIPIIVDGVSDYRIPEDSSVAREIFTATTYPGNNVRRWRAVRLLGQGTFSKVMLATLEIKKNTDSEAELDRDKLVAVKIVENTAAGGASKARIESSLKRELDILKSLKHPSLVHLKAQSIERKRALLILGYCAGGDLFDLATSAPKLFTPKFVRRIFSELVGAVRYLHLSGIVHRDIKLENVLINFTTEELTQSGDEIIASNRSITTLTDLGLSRRIDFEEPLLTTRCGSEDYAAPELLLGQPYDGRQTDAWALGVLLYAICESRLPFDPVPGANEHKMRSRTAHRIARCDWKWFKLADTPPPVVEEGSAAAAGEEEQSIKESYDPDWNPAKAVVDGLLKRVKKRLPLEEVEKMEWVKGAISVPLENPPSTEELEEEGESS</sequence>
<dbReference type="EMBL" id="JAVHNR010000003">
    <property type="protein sequence ID" value="KAK6348362.1"/>
    <property type="molecule type" value="Genomic_DNA"/>
</dbReference>
<dbReference type="SUPFAM" id="SSF56112">
    <property type="entry name" value="Protein kinase-like (PK-like)"/>
    <property type="match status" value="1"/>
</dbReference>
<evidence type="ECO:0000313" key="10">
    <source>
        <dbReference type="Proteomes" id="UP001313282"/>
    </source>
</evidence>
<dbReference type="InterPro" id="IPR000719">
    <property type="entry name" value="Prot_kinase_dom"/>
</dbReference>
<feature type="compositionally biased region" description="Polar residues" evidence="7">
    <location>
        <begin position="289"/>
        <end position="307"/>
    </location>
</feature>
<dbReference type="PANTHER" id="PTHR24346:SF82">
    <property type="entry name" value="KP78A-RELATED"/>
    <property type="match status" value="1"/>
</dbReference>
<dbReference type="Gene3D" id="1.10.510.10">
    <property type="entry name" value="Transferase(Phosphotransferase) domain 1"/>
    <property type="match status" value="1"/>
</dbReference>
<accession>A0AAN8MVY3</accession>
<keyword evidence="5" id="KW-0418">Kinase</keyword>
<keyword evidence="3" id="KW-0808">Transferase</keyword>
<evidence type="ECO:0000256" key="7">
    <source>
        <dbReference type="SAM" id="MobiDB-lite"/>
    </source>
</evidence>
<dbReference type="SMART" id="SM00220">
    <property type="entry name" value="S_TKc"/>
    <property type="match status" value="1"/>
</dbReference>
<keyword evidence="6" id="KW-0067">ATP-binding</keyword>
<name>A0AAN8MVY3_9PEZI</name>
<comment type="similarity">
    <text evidence="1">Belongs to the protein kinase superfamily. CAMK Ser/Thr protein kinase family. NIM1 subfamily.</text>
</comment>
<evidence type="ECO:0000313" key="9">
    <source>
        <dbReference type="EMBL" id="KAK6348362.1"/>
    </source>
</evidence>
<dbReference type="InterPro" id="IPR011009">
    <property type="entry name" value="Kinase-like_dom_sf"/>
</dbReference>
<protein>
    <recommendedName>
        <fullName evidence="8">Protein kinase domain-containing protein</fullName>
    </recommendedName>
</protein>
<feature type="compositionally biased region" description="Acidic residues" evidence="7">
    <location>
        <begin position="712"/>
        <end position="721"/>
    </location>
</feature>
<reference evidence="9 10" key="1">
    <citation type="submission" date="2019-10" db="EMBL/GenBank/DDBJ databases">
        <authorList>
            <person name="Palmer J.M."/>
        </authorList>
    </citation>
    <scope>NUCLEOTIDE SEQUENCE [LARGE SCALE GENOMIC DNA]</scope>
    <source>
        <strain evidence="9 10">TWF718</strain>
    </source>
</reference>
<dbReference type="PANTHER" id="PTHR24346">
    <property type="entry name" value="MAP/MICROTUBULE AFFINITY-REGULATING KINASE"/>
    <property type="match status" value="1"/>
</dbReference>
<feature type="region of interest" description="Disordered" evidence="7">
    <location>
        <begin position="194"/>
        <end position="250"/>
    </location>
</feature>
<feature type="compositionally biased region" description="Gly residues" evidence="7">
    <location>
        <begin position="55"/>
        <end position="70"/>
    </location>
</feature>
<dbReference type="Gene3D" id="3.30.200.20">
    <property type="entry name" value="Phosphorylase Kinase, domain 1"/>
    <property type="match status" value="1"/>
</dbReference>
<dbReference type="AlphaFoldDB" id="A0AAN8MVY3"/>
<gene>
    <name evidence="9" type="ORF">TWF718_006158</name>
</gene>
<dbReference type="GO" id="GO:0005524">
    <property type="term" value="F:ATP binding"/>
    <property type="evidence" value="ECO:0007669"/>
    <property type="project" value="UniProtKB-KW"/>
</dbReference>
<evidence type="ECO:0000256" key="3">
    <source>
        <dbReference type="ARBA" id="ARBA00022679"/>
    </source>
</evidence>
<feature type="compositionally biased region" description="Polar residues" evidence="7">
    <location>
        <begin position="1"/>
        <end position="17"/>
    </location>
</feature>
<evidence type="ECO:0000256" key="4">
    <source>
        <dbReference type="ARBA" id="ARBA00022741"/>
    </source>
</evidence>
<keyword evidence="4" id="KW-0547">Nucleotide-binding</keyword>
<feature type="compositionally biased region" description="Polar residues" evidence="7">
    <location>
        <begin position="210"/>
        <end position="229"/>
    </location>
</feature>
<dbReference type="GO" id="GO:0035556">
    <property type="term" value="P:intracellular signal transduction"/>
    <property type="evidence" value="ECO:0007669"/>
    <property type="project" value="TreeGrafter"/>
</dbReference>
<dbReference type="Proteomes" id="UP001313282">
    <property type="component" value="Unassembled WGS sequence"/>
</dbReference>
<feature type="region of interest" description="Disordered" evidence="7">
    <location>
        <begin position="138"/>
        <end position="160"/>
    </location>
</feature>
<feature type="domain" description="Protein kinase" evidence="8">
    <location>
        <begin position="378"/>
        <end position="697"/>
    </location>
</feature>
<comment type="caution">
    <text evidence="9">The sequence shown here is derived from an EMBL/GenBank/DDBJ whole genome shotgun (WGS) entry which is preliminary data.</text>
</comment>
<dbReference type="Pfam" id="PF00069">
    <property type="entry name" value="Pkinase"/>
    <property type="match status" value="1"/>
</dbReference>
<feature type="region of interest" description="Disordered" evidence="7">
    <location>
        <begin position="701"/>
        <end position="721"/>
    </location>
</feature>
<dbReference type="GO" id="GO:0004674">
    <property type="term" value="F:protein serine/threonine kinase activity"/>
    <property type="evidence" value="ECO:0007669"/>
    <property type="project" value="UniProtKB-KW"/>
</dbReference>
<proteinExistence type="inferred from homology"/>
<evidence type="ECO:0000256" key="2">
    <source>
        <dbReference type="ARBA" id="ARBA00022527"/>
    </source>
</evidence>
<dbReference type="PROSITE" id="PS50011">
    <property type="entry name" value="PROTEIN_KINASE_DOM"/>
    <property type="match status" value="1"/>
</dbReference>
<feature type="compositionally biased region" description="Basic residues" evidence="7">
    <location>
        <begin position="113"/>
        <end position="123"/>
    </location>
</feature>
<dbReference type="PROSITE" id="PS00108">
    <property type="entry name" value="PROTEIN_KINASE_ST"/>
    <property type="match status" value="1"/>
</dbReference>
<keyword evidence="10" id="KW-1185">Reference proteome</keyword>
<feature type="region of interest" description="Disordered" evidence="7">
    <location>
        <begin position="1"/>
        <end position="126"/>
    </location>
</feature>
<feature type="compositionally biased region" description="Low complexity" evidence="7">
    <location>
        <begin position="19"/>
        <end position="29"/>
    </location>
</feature>
<dbReference type="InterPro" id="IPR008271">
    <property type="entry name" value="Ser/Thr_kinase_AS"/>
</dbReference>
<feature type="region of interest" description="Disordered" evidence="7">
    <location>
        <begin position="274"/>
        <end position="339"/>
    </location>
</feature>
<evidence type="ECO:0000256" key="6">
    <source>
        <dbReference type="ARBA" id="ARBA00022840"/>
    </source>
</evidence>
<evidence type="ECO:0000256" key="5">
    <source>
        <dbReference type="ARBA" id="ARBA00022777"/>
    </source>
</evidence>
<dbReference type="GO" id="GO:0005737">
    <property type="term" value="C:cytoplasm"/>
    <property type="evidence" value="ECO:0007669"/>
    <property type="project" value="TreeGrafter"/>
</dbReference>
<evidence type="ECO:0000259" key="8">
    <source>
        <dbReference type="PROSITE" id="PS50011"/>
    </source>
</evidence>
<feature type="region of interest" description="Disordered" evidence="7">
    <location>
        <begin position="644"/>
        <end position="666"/>
    </location>
</feature>